<dbReference type="Proteomes" id="UP000681340">
    <property type="component" value="Unassembled WGS sequence"/>
</dbReference>
<reference evidence="1" key="1">
    <citation type="submission" date="2021-03" db="EMBL/GenBank/DDBJ databases">
        <title>Whole genome shotgun sequence of Actinoplanes auranticolor NBRC 12245.</title>
        <authorList>
            <person name="Komaki H."/>
            <person name="Tamura T."/>
        </authorList>
    </citation>
    <scope>NUCLEOTIDE SEQUENCE</scope>
    <source>
        <strain evidence="1">NBRC 12245</strain>
    </source>
</reference>
<evidence type="ECO:0000313" key="2">
    <source>
        <dbReference type="Proteomes" id="UP000681340"/>
    </source>
</evidence>
<organism evidence="1 2">
    <name type="scientific">Actinoplanes auranticolor</name>
    <dbReference type="NCBI Taxonomy" id="47988"/>
    <lineage>
        <taxon>Bacteria</taxon>
        <taxon>Bacillati</taxon>
        <taxon>Actinomycetota</taxon>
        <taxon>Actinomycetes</taxon>
        <taxon>Micromonosporales</taxon>
        <taxon>Micromonosporaceae</taxon>
        <taxon>Actinoplanes</taxon>
    </lineage>
</organism>
<comment type="caution">
    <text evidence="1">The sequence shown here is derived from an EMBL/GenBank/DDBJ whole genome shotgun (WGS) entry which is preliminary data.</text>
</comment>
<name>A0A919SV44_9ACTN</name>
<keyword evidence="2" id="KW-1185">Reference proteome</keyword>
<protein>
    <submittedName>
        <fullName evidence="1">Uncharacterized protein</fullName>
    </submittedName>
</protein>
<gene>
    <name evidence="1" type="ORF">Aau02nite_76640</name>
</gene>
<evidence type="ECO:0000313" key="1">
    <source>
        <dbReference type="EMBL" id="GIM77598.1"/>
    </source>
</evidence>
<dbReference type="AlphaFoldDB" id="A0A919SV44"/>
<sequence>MSRHDLTPLDPDTVSCVIVGWDRPLGSFFTHVYLTDDDNEFDAPTFEIGTDFREVTDPAAAIDLASMYAKVPDDMSATLANDAAREGTCEAPAVLSILSAAATPTTNTDGWPCPF</sequence>
<dbReference type="EMBL" id="BOQL01000067">
    <property type="protein sequence ID" value="GIM77598.1"/>
    <property type="molecule type" value="Genomic_DNA"/>
</dbReference>
<dbReference type="RefSeq" id="WP_212993497.1">
    <property type="nucleotide sequence ID" value="NZ_BAABEA010000045.1"/>
</dbReference>
<proteinExistence type="predicted"/>
<accession>A0A919SV44</accession>